<dbReference type="InterPro" id="IPR009050">
    <property type="entry name" value="Globin-like_sf"/>
</dbReference>
<reference evidence="6" key="1">
    <citation type="journal article" date="2019" name="Int. J. Syst. Evol. Microbiol.">
        <title>The Global Catalogue of Microorganisms (GCM) 10K type strain sequencing project: providing services to taxonomists for standard genome sequencing and annotation.</title>
        <authorList>
            <consortium name="The Broad Institute Genomics Platform"/>
            <consortium name="The Broad Institute Genome Sequencing Center for Infectious Disease"/>
            <person name="Wu L."/>
            <person name="Ma J."/>
        </authorList>
    </citation>
    <scope>NUCLEOTIDE SEQUENCE [LARGE SCALE GENOMIC DNA]</scope>
    <source>
        <strain evidence="6">JCM 3389</strain>
    </source>
</reference>
<gene>
    <name evidence="5" type="ORF">ACFSJE_05000</name>
</gene>
<dbReference type="CDD" id="cd08916">
    <property type="entry name" value="TrHb3_P"/>
    <property type="match status" value="1"/>
</dbReference>
<dbReference type="SUPFAM" id="SSF46458">
    <property type="entry name" value="Globin-like"/>
    <property type="match status" value="1"/>
</dbReference>
<evidence type="ECO:0000256" key="3">
    <source>
        <dbReference type="ARBA" id="ARBA00022723"/>
    </source>
</evidence>
<keyword evidence="6" id="KW-1185">Reference proteome</keyword>
<keyword evidence="3" id="KW-0479">Metal-binding</keyword>
<dbReference type="Proteomes" id="UP001597342">
    <property type="component" value="Unassembled WGS sequence"/>
</dbReference>
<comment type="caution">
    <text evidence="5">The sequence shown here is derived from an EMBL/GenBank/DDBJ whole genome shotgun (WGS) entry which is preliminary data.</text>
</comment>
<dbReference type="InterPro" id="IPR001486">
    <property type="entry name" value="Hemoglobin_trunc"/>
</dbReference>
<dbReference type="Pfam" id="PF01152">
    <property type="entry name" value="Bac_globin"/>
    <property type="match status" value="1"/>
</dbReference>
<organism evidence="5 6">
    <name type="scientific">Flagellimonas iocasae</name>
    <dbReference type="NCBI Taxonomy" id="2055905"/>
    <lineage>
        <taxon>Bacteria</taxon>
        <taxon>Pseudomonadati</taxon>
        <taxon>Bacteroidota</taxon>
        <taxon>Flavobacteriia</taxon>
        <taxon>Flavobacteriales</taxon>
        <taxon>Flavobacteriaceae</taxon>
        <taxon>Flagellimonas</taxon>
    </lineage>
</organism>
<dbReference type="EMBL" id="JBHUHU010000001">
    <property type="protein sequence ID" value="MFD2099122.1"/>
    <property type="molecule type" value="Genomic_DNA"/>
</dbReference>
<keyword evidence="4" id="KW-0408">Iron</keyword>
<evidence type="ECO:0000313" key="6">
    <source>
        <dbReference type="Proteomes" id="UP001597342"/>
    </source>
</evidence>
<keyword evidence="1" id="KW-0813">Transport</keyword>
<evidence type="ECO:0000313" key="5">
    <source>
        <dbReference type="EMBL" id="MFD2099122.1"/>
    </source>
</evidence>
<sequence>MVQKKEITSLEEIILLVDLFYGKVRSDDLLGHIFERLIKDNWEAHLKKMYKFWQTVLLAEHTYFGSPFAPHAKLPVQSAHFNRWKLLFFETVDENFMGEKAAEAKFRAEKMAEIFQLKIHHLQKTSQ</sequence>
<dbReference type="Gene3D" id="1.10.490.10">
    <property type="entry name" value="Globins"/>
    <property type="match status" value="1"/>
</dbReference>
<name>A0ABW4XVQ5_9FLAO</name>
<evidence type="ECO:0000256" key="1">
    <source>
        <dbReference type="ARBA" id="ARBA00022448"/>
    </source>
</evidence>
<evidence type="ECO:0000256" key="4">
    <source>
        <dbReference type="ARBA" id="ARBA00023004"/>
    </source>
</evidence>
<protein>
    <submittedName>
        <fullName evidence="5">Group III truncated hemoglobin</fullName>
    </submittedName>
</protein>
<accession>A0ABW4XVQ5</accession>
<evidence type="ECO:0000256" key="2">
    <source>
        <dbReference type="ARBA" id="ARBA00022617"/>
    </source>
</evidence>
<keyword evidence="2" id="KW-0349">Heme</keyword>
<proteinExistence type="predicted"/>
<dbReference type="InterPro" id="IPR012292">
    <property type="entry name" value="Globin/Proto"/>
</dbReference>
<dbReference type="RefSeq" id="WP_379829883.1">
    <property type="nucleotide sequence ID" value="NZ_JBHUHU010000001.1"/>
</dbReference>